<proteinExistence type="predicted"/>
<gene>
    <name evidence="1" type="ORF">PSFLO_07160</name>
</gene>
<name>A0A5C3FBB7_9BASI</name>
<reference evidence="1 2" key="1">
    <citation type="submission" date="2018-03" db="EMBL/GenBank/DDBJ databases">
        <authorList>
            <person name="Guldener U."/>
        </authorList>
    </citation>
    <scope>NUCLEOTIDE SEQUENCE [LARGE SCALE GENOMIC DNA]</scope>
    <source>
        <strain evidence="1 2">DAOM196992</strain>
    </source>
</reference>
<accession>A0A5C3FBB7</accession>
<evidence type="ECO:0000313" key="2">
    <source>
        <dbReference type="Proteomes" id="UP000323386"/>
    </source>
</evidence>
<evidence type="ECO:0000313" key="1">
    <source>
        <dbReference type="EMBL" id="SPO41678.1"/>
    </source>
</evidence>
<organism evidence="1 2">
    <name type="scientific">Pseudozyma flocculosa</name>
    <dbReference type="NCBI Taxonomy" id="84751"/>
    <lineage>
        <taxon>Eukaryota</taxon>
        <taxon>Fungi</taxon>
        <taxon>Dikarya</taxon>
        <taxon>Basidiomycota</taxon>
        <taxon>Ustilaginomycotina</taxon>
        <taxon>Ustilaginomycetes</taxon>
        <taxon>Ustilaginales</taxon>
        <taxon>Ustilaginaceae</taxon>
        <taxon>Pseudozyma</taxon>
    </lineage>
</organism>
<keyword evidence="2" id="KW-1185">Reference proteome</keyword>
<dbReference type="EMBL" id="OOIP01000030">
    <property type="protein sequence ID" value="SPO41678.1"/>
    <property type="molecule type" value="Genomic_DNA"/>
</dbReference>
<protein>
    <submittedName>
        <fullName evidence="1">Uncharacterized protein</fullName>
    </submittedName>
</protein>
<dbReference type="AlphaFoldDB" id="A0A5C3FBB7"/>
<sequence>MIDSRSASALQRAVILAGWLAGSGWWARWLADWRASRLESRLGLAGLGAQAGWLTRLTKLACAQKKSGGQAALPGRVPLSLPTTTIDLARHRPLPANNPRLPLDLCLPSDLRLPPPPNCRQPSLAAIGPINLDATNKHLPQPPHPATIDANLLPPPTRTCCYCQRQLAPPTQQRPPLASVSHKLYARGRYLLISDHRHVSSSRHHQIADANPGLTLASFVCSGIVVLVDTNLATKASMGFS</sequence>
<dbReference type="Proteomes" id="UP000323386">
    <property type="component" value="Unassembled WGS sequence"/>
</dbReference>